<feature type="compositionally biased region" description="Basic and acidic residues" evidence="5">
    <location>
        <begin position="399"/>
        <end position="413"/>
    </location>
</feature>
<sequence>MTIDSFQSETRVIFLPNRGFAGTHLISSDFTQSIPSLFMLLEISFRSVPVAETLTYAYYCDGEGGGSSRGNGSGLKKRRKNEEFARSLARVAVAQICEGVGLQGFQQSAIETLSDITCKYIQDIGRTSNFCANLAGRTESNVFDIVRGLEDLGLSQGFVGASDIGHCLSGSGIIKDISQYVGASEEVGFAYSVPPFPVIRERQSIPSFFHAGETPPVDNIPPWLPCFPDPTTYAIPATVDIEQTERRQDGVDQDHMVIGPLLLKSEQCLACNGSQVAVVVEVGRNGVREQVNNPFLASPLQSGEKEVSLVSLPARLVEEEVAQNHSLWANHASALGTFAPGIQGLKSNGLDIEEGSKKVVLERRHAVQLKFHVGKKSLTAANRQGRIGNAEAMSWFANDDLRDDKRKEKKENSEGVNGKWEAYEIDRVPAKDKEKGREG</sequence>
<evidence type="ECO:0000256" key="1">
    <source>
        <dbReference type="ARBA" id="ARBA00004123"/>
    </source>
</evidence>
<evidence type="ECO:0000259" key="6">
    <source>
        <dbReference type="SMART" id="SM00576"/>
    </source>
</evidence>
<keyword evidence="8" id="KW-1185">Reference proteome</keyword>
<accession>A0A124RY30</accession>
<dbReference type="EMBL" id="LEKV01006791">
    <property type="protein sequence ID" value="KVH48447.1"/>
    <property type="molecule type" value="Genomic_DNA"/>
</dbReference>
<keyword evidence="4" id="KW-0539">Nucleus</keyword>
<evidence type="ECO:0000313" key="7">
    <source>
        <dbReference type="EMBL" id="KVH48447.1"/>
    </source>
</evidence>
<name>A0A124RY30_CYNCS</name>
<dbReference type="AlphaFoldDB" id="A0A124RY30"/>
<dbReference type="InterPro" id="IPR009072">
    <property type="entry name" value="Histone-fold"/>
</dbReference>
<dbReference type="Proteomes" id="UP000243975">
    <property type="component" value="Unassembled WGS sequence"/>
</dbReference>
<dbReference type="InterPro" id="IPR037818">
    <property type="entry name" value="TAF8"/>
</dbReference>
<feature type="compositionally biased region" description="Basic and acidic residues" evidence="5">
    <location>
        <begin position="421"/>
        <end position="439"/>
    </location>
</feature>
<comment type="caution">
    <text evidence="7">The sequence shown here is derived from an EMBL/GenBank/DDBJ whole genome shotgun (WGS) entry which is preliminary data.</text>
</comment>
<dbReference type="STRING" id="59895.A0A124RY30"/>
<dbReference type="Gramene" id="KVH48447">
    <property type="protein sequence ID" value="KVH48447"/>
    <property type="gene ID" value="Ccrd_025723"/>
</dbReference>
<comment type="subcellular location">
    <subcellularLocation>
        <location evidence="1">Nucleus</location>
    </subcellularLocation>
</comment>
<keyword evidence="2" id="KW-0805">Transcription regulation</keyword>
<feature type="domain" description="Bromodomain associated" evidence="6">
    <location>
        <begin position="82"/>
        <end position="158"/>
    </location>
</feature>
<dbReference type="OMA" id="WFAMEDE"/>
<dbReference type="PANTHER" id="PTHR46338">
    <property type="entry name" value="TRANSCRIPTION INITIATION FACTOR TFIID SUBUNIT 8"/>
    <property type="match status" value="1"/>
</dbReference>
<dbReference type="PANTHER" id="PTHR46338:SF20">
    <property type="entry name" value="BROMODOMAIN ASSOCIATED DOMAIN, HISTONE-FOLD PROTEIN"/>
    <property type="match status" value="1"/>
</dbReference>
<dbReference type="GO" id="GO:0046982">
    <property type="term" value="F:protein heterodimerization activity"/>
    <property type="evidence" value="ECO:0007669"/>
    <property type="project" value="InterPro"/>
</dbReference>
<reference evidence="7 8" key="1">
    <citation type="journal article" date="2016" name="Sci. Rep.">
        <title>The genome sequence of the outbreeding globe artichoke constructed de novo incorporating a phase-aware low-pass sequencing strategy of F1 progeny.</title>
        <authorList>
            <person name="Scaglione D."/>
            <person name="Reyes-Chin-Wo S."/>
            <person name="Acquadro A."/>
            <person name="Froenicke L."/>
            <person name="Portis E."/>
            <person name="Beitel C."/>
            <person name="Tirone M."/>
            <person name="Mauro R."/>
            <person name="Lo Monaco A."/>
            <person name="Mauromicale G."/>
            <person name="Faccioli P."/>
            <person name="Cattivelli L."/>
            <person name="Rieseberg L."/>
            <person name="Michelmore R."/>
            <person name="Lanteri S."/>
        </authorList>
    </citation>
    <scope>NUCLEOTIDE SEQUENCE [LARGE SCALE GENOMIC DNA]</scope>
    <source>
        <strain evidence="7">2C</strain>
    </source>
</reference>
<dbReference type="InterPro" id="IPR006565">
    <property type="entry name" value="BTP"/>
</dbReference>
<keyword evidence="3" id="KW-0804">Transcription</keyword>
<dbReference type="Gene3D" id="1.10.20.10">
    <property type="entry name" value="Histone, subunit A"/>
    <property type="match status" value="1"/>
</dbReference>
<evidence type="ECO:0000256" key="3">
    <source>
        <dbReference type="ARBA" id="ARBA00023163"/>
    </source>
</evidence>
<evidence type="ECO:0000256" key="2">
    <source>
        <dbReference type="ARBA" id="ARBA00023015"/>
    </source>
</evidence>
<dbReference type="GO" id="GO:0005669">
    <property type="term" value="C:transcription factor TFIID complex"/>
    <property type="evidence" value="ECO:0007669"/>
    <property type="project" value="InterPro"/>
</dbReference>
<evidence type="ECO:0000256" key="4">
    <source>
        <dbReference type="ARBA" id="ARBA00023242"/>
    </source>
</evidence>
<organism evidence="7 8">
    <name type="scientific">Cynara cardunculus var. scolymus</name>
    <name type="common">Globe artichoke</name>
    <name type="synonym">Cynara scolymus</name>
    <dbReference type="NCBI Taxonomy" id="59895"/>
    <lineage>
        <taxon>Eukaryota</taxon>
        <taxon>Viridiplantae</taxon>
        <taxon>Streptophyta</taxon>
        <taxon>Embryophyta</taxon>
        <taxon>Tracheophyta</taxon>
        <taxon>Spermatophyta</taxon>
        <taxon>Magnoliopsida</taxon>
        <taxon>eudicotyledons</taxon>
        <taxon>Gunneridae</taxon>
        <taxon>Pentapetalae</taxon>
        <taxon>asterids</taxon>
        <taxon>campanulids</taxon>
        <taxon>Asterales</taxon>
        <taxon>Asteraceae</taxon>
        <taxon>Carduoideae</taxon>
        <taxon>Cardueae</taxon>
        <taxon>Carduinae</taxon>
        <taxon>Cynara</taxon>
    </lineage>
</organism>
<dbReference type="Pfam" id="PF07524">
    <property type="entry name" value="Bromo_TP"/>
    <property type="match status" value="1"/>
</dbReference>
<evidence type="ECO:0000256" key="5">
    <source>
        <dbReference type="SAM" id="MobiDB-lite"/>
    </source>
</evidence>
<feature type="region of interest" description="Disordered" evidence="5">
    <location>
        <begin position="398"/>
        <end position="439"/>
    </location>
</feature>
<gene>
    <name evidence="7" type="ORF">Ccrd_025723</name>
</gene>
<evidence type="ECO:0000313" key="8">
    <source>
        <dbReference type="Proteomes" id="UP000243975"/>
    </source>
</evidence>
<proteinExistence type="predicted"/>
<dbReference type="SMART" id="SM00576">
    <property type="entry name" value="BTP"/>
    <property type="match status" value="1"/>
</dbReference>
<protein>
    <recommendedName>
        <fullName evidence="6">Bromodomain associated domain-containing protein</fullName>
    </recommendedName>
</protein>